<feature type="transmembrane region" description="Helical" evidence="1">
    <location>
        <begin position="12"/>
        <end position="38"/>
    </location>
</feature>
<feature type="transmembrane region" description="Helical" evidence="1">
    <location>
        <begin position="83"/>
        <end position="105"/>
    </location>
</feature>
<dbReference type="AlphaFoldDB" id="A0A3R9MHS7"/>
<evidence type="ECO:0000313" key="3">
    <source>
        <dbReference type="Proteomes" id="UP000270291"/>
    </source>
</evidence>
<keyword evidence="1" id="KW-0472">Membrane</keyword>
<accession>A0A3R9MHS7</accession>
<sequence length="305" mass="33702">MTNLYYQPSGRFTVSGILGLLGAGAVVAVPLALLYVYAVWYIPFIYINFAVTLGFGFGLGWALKKMVRVGKLRNPKLVGWLSVAIGVWAWYVQWCVYIALLAGAGETESMGSRASFTHTTFQEDVFLGSLLNPAAVFSVLPNLAEDGTWSIFSVTVSGVFLYLIWLAEFLVIVGLAWMLPHTEAGVPFSELADEWAEKTTLPQRSIHFLDTAATKAALEAADWNHLQPYQSEEATTLAPFGRLHFYRAPSDPECCYLSLENVTIELDKNGKSSEKTADVVEYLRVPPRVCTELHTRFGTEAKVQA</sequence>
<feature type="transmembrane region" description="Helical" evidence="1">
    <location>
        <begin position="151"/>
        <end position="179"/>
    </location>
</feature>
<evidence type="ECO:0000313" key="2">
    <source>
        <dbReference type="EMBL" id="RSK46147.1"/>
    </source>
</evidence>
<keyword evidence="1" id="KW-0812">Transmembrane</keyword>
<dbReference type="Proteomes" id="UP000270291">
    <property type="component" value="Unassembled WGS sequence"/>
</dbReference>
<dbReference type="OrthoDB" id="1418911at2"/>
<keyword evidence="3" id="KW-1185">Reference proteome</keyword>
<keyword evidence="1" id="KW-1133">Transmembrane helix</keyword>
<reference evidence="2 3" key="1">
    <citation type="submission" date="2018-12" db="EMBL/GenBank/DDBJ databases">
        <authorList>
            <person name="Feng G."/>
            <person name="Zhu H."/>
        </authorList>
    </citation>
    <scope>NUCLEOTIDE SEQUENCE [LARGE SCALE GENOMIC DNA]</scope>
    <source>
        <strain evidence="2 3">LMG 26000</strain>
    </source>
</reference>
<proteinExistence type="predicted"/>
<dbReference type="RefSeq" id="WP_125435523.1">
    <property type="nucleotide sequence ID" value="NZ_RWIU01000001.1"/>
</dbReference>
<comment type="caution">
    <text evidence="2">The sequence shown here is derived from an EMBL/GenBank/DDBJ whole genome shotgun (WGS) entry which is preliminary data.</text>
</comment>
<dbReference type="EMBL" id="RWIU01000001">
    <property type="protein sequence ID" value="RSK46147.1"/>
    <property type="molecule type" value="Genomic_DNA"/>
</dbReference>
<feature type="transmembrane region" description="Helical" evidence="1">
    <location>
        <begin position="44"/>
        <end position="63"/>
    </location>
</feature>
<organism evidence="2 3">
    <name type="scientific">Hymenobacter perfusus</name>
    <dbReference type="NCBI Taxonomy" id="1236770"/>
    <lineage>
        <taxon>Bacteria</taxon>
        <taxon>Pseudomonadati</taxon>
        <taxon>Bacteroidota</taxon>
        <taxon>Cytophagia</taxon>
        <taxon>Cytophagales</taxon>
        <taxon>Hymenobacteraceae</taxon>
        <taxon>Hymenobacter</taxon>
    </lineage>
</organism>
<feature type="transmembrane region" description="Helical" evidence="1">
    <location>
        <begin position="125"/>
        <end position="144"/>
    </location>
</feature>
<evidence type="ECO:0000256" key="1">
    <source>
        <dbReference type="SAM" id="Phobius"/>
    </source>
</evidence>
<gene>
    <name evidence="2" type="ORF">EI293_02960</name>
</gene>
<protein>
    <submittedName>
        <fullName evidence="2">Uncharacterized protein</fullName>
    </submittedName>
</protein>
<name>A0A3R9MHS7_9BACT</name>